<keyword evidence="1" id="KW-0812">Transmembrane</keyword>
<accession>A0A2K1DVM9</accession>
<proteinExistence type="predicted"/>
<evidence type="ECO:0000313" key="5">
    <source>
        <dbReference type="EMBL" id="PNQ72081.1"/>
    </source>
</evidence>
<evidence type="ECO:0000259" key="3">
    <source>
        <dbReference type="Pfam" id="PF13387"/>
    </source>
</evidence>
<dbReference type="Pfam" id="PF13387">
    <property type="entry name" value="Lnb_N"/>
    <property type="match status" value="1"/>
</dbReference>
<feature type="transmembrane region" description="Helical" evidence="1">
    <location>
        <begin position="338"/>
        <end position="354"/>
    </location>
</feature>
<evidence type="ECO:0000259" key="4">
    <source>
        <dbReference type="Pfam" id="PF25221"/>
    </source>
</evidence>
<keyword evidence="1" id="KW-1133">Transmembrane helix</keyword>
<sequence>MQIRLRLLIAFIFTQLTFAQNLSEQAQISVLTIGPGTSLNDAFGHSLFRIQDPTTRLDITYDYGRFPFDEPGFYLNFARGKLNYSIGKSNYHDIKDFYMWQNRSIDEQVLNLTLNEKQTLYHYLINNYKPKNRNYLYDFFYDNCATKIKDVLQISVTKKITFHEPDNFEPKSWRTLIQENLNYNSWGSVGIDIALGSVIDQTAKAEGYMFLPKYIHTFFGLATINASEKLVEKESTVYEHQPIADKSLFITSPLFILSILAIIILFITYRDYSQQKRSHYLDVIIFLLSGFIGIFLLLLWFATDHTATAQNYNLLWAFPLNLILIWKLKQPKNWIIKFLKFLVIMMCLLVFHWVVGIQVFAPALIPLLLALAIRYVYLTRYFKSQI</sequence>
<feature type="chain" id="PRO_5014415951" evidence="2">
    <location>
        <begin position="20"/>
        <end position="386"/>
    </location>
</feature>
<dbReference type="Pfam" id="PF25221">
    <property type="entry name" value="5TMH_Lnb"/>
    <property type="match status" value="1"/>
</dbReference>
<evidence type="ECO:0000256" key="2">
    <source>
        <dbReference type="SAM" id="SignalP"/>
    </source>
</evidence>
<dbReference type="OrthoDB" id="319167at2"/>
<reference evidence="5 6" key="1">
    <citation type="submission" date="2018-01" db="EMBL/GenBank/DDBJ databases">
        <title>The draft genome of Hanstruepera neustonica JCM19743.</title>
        <authorList>
            <person name="He R.-H."/>
            <person name="Du Z.-J."/>
        </authorList>
    </citation>
    <scope>NUCLEOTIDE SEQUENCE [LARGE SCALE GENOMIC DNA]</scope>
    <source>
        <strain evidence="5 6">JCM19743</strain>
    </source>
</reference>
<feature type="signal peptide" evidence="2">
    <location>
        <begin position="1"/>
        <end position="19"/>
    </location>
</feature>
<keyword evidence="1" id="KW-0472">Membrane</keyword>
<feature type="domain" description="Lnb-like transmembrane" evidence="4">
    <location>
        <begin position="250"/>
        <end position="381"/>
    </location>
</feature>
<feature type="transmembrane region" description="Helical" evidence="1">
    <location>
        <begin position="280"/>
        <end position="303"/>
    </location>
</feature>
<evidence type="ECO:0000256" key="1">
    <source>
        <dbReference type="SAM" id="Phobius"/>
    </source>
</evidence>
<protein>
    <submittedName>
        <fullName evidence="5">Uncharacterized protein</fullName>
    </submittedName>
</protein>
<keyword evidence="2" id="KW-0732">Signal</keyword>
<feature type="transmembrane region" description="Helical" evidence="1">
    <location>
        <begin position="248"/>
        <end position="268"/>
    </location>
</feature>
<gene>
    <name evidence="5" type="ORF">C1T31_13320</name>
</gene>
<dbReference type="RefSeq" id="WP_103053014.1">
    <property type="nucleotide sequence ID" value="NZ_POWF01000011.1"/>
</dbReference>
<feature type="transmembrane region" description="Helical" evidence="1">
    <location>
        <begin position="360"/>
        <end position="377"/>
    </location>
</feature>
<keyword evidence="6" id="KW-1185">Reference proteome</keyword>
<evidence type="ECO:0000313" key="6">
    <source>
        <dbReference type="Proteomes" id="UP000236641"/>
    </source>
</evidence>
<dbReference type="AlphaFoldDB" id="A0A2K1DVM9"/>
<feature type="domain" description="Lnb N-terminal periplasmic" evidence="3">
    <location>
        <begin position="22"/>
        <end position="178"/>
    </location>
</feature>
<feature type="transmembrane region" description="Helical" evidence="1">
    <location>
        <begin position="309"/>
        <end position="326"/>
    </location>
</feature>
<dbReference type="InterPro" id="IPR025178">
    <property type="entry name" value="Lnb_N"/>
</dbReference>
<name>A0A2K1DVM9_9FLAO</name>
<comment type="caution">
    <text evidence="5">The sequence shown here is derived from an EMBL/GenBank/DDBJ whole genome shotgun (WGS) entry which is preliminary data.</text>
</comment>
<organism evidence="5 6">
    <name type="scientific">Hanstruepera neustonica</name>
    <dbReference type="NCBI Taxonomy" id="1445657"/>
    <lineage>
        <taxon>Bacteria</taxon>
        <taxon>Pseudomonadati</taxon>
        <taxon>Bacteroidota</taxon>
        <taxon>Flavobacteriia</taxon>
        <taxon>Flavobacteriales</taxon>
        <taxon>Flavobacteriaceae</taxon>
        <taxon>Hanstruepera</taxon>
    </lineage>
</organism>
<dbReference type="Proteomes" id="UP000236641">
    <property type="component" value="Unassembled WGS sequence"/>
</dbReference>
<dbReference type="EMBL" id="POWF01000011">
    <property type="protein sequence ID" value="PNQ72081.1"/>
    <property type="molecule type" value="Genomic_DNA"/>
</dbReference>
<dbReference type="InterPro" id="IPR057436">
    <property type="entry name" value="5TMH_Lnb"/>
</dbReference>